<feature type="domain" description="Multidrug resistance protein MdtA-like beta-barrel" evidence="11">
    <location>
        <begin position="215"/>
        <end position="296"/>
    </location>
</feature>
<keyword evidence="3" id="KW-0813">Transport</keyword>
<dbReference type="NCBIfam" id="TIGR01730">
    <property type="entry name" value="RND_mfp"/>
    <property type="match status" value="1"/>
</dbReference>
<evidence type="ECO:0000259" key="10">
    <source>
        <dbReference type="Pfam" id="PF25917"/>
    </source>
</evidence>
<evidence type="ECO:0000259" key="11">
    <source>
        <dbReference type="Pfam" id="PF25944"/>
    </source>
</evidence>
<dbReference type="SUPFAM" id="SSF111369">
    <property type="entry name" value="HlyD-like secretion proteins"/>
    <property type="match status" value="1"/>
</dbReference>
<comment type="similarity">
    <text evidence="2">Belongs to the membrane fusion protein (MFP) (TC 8.A.1) family.</text>
</comment>
<keyword evidence="8" id="KW-0732">Signal</keyword>
<evidence type="ECO:0000313" key="13">
    <source>
        <dbReference type="EMBL" id="MTD94050.1"/>
    </source>
</evidence>
<evidence type="ECO:0000259" key="12">
    <source>
        <dbReference type="Pfam" id="PF25967"/>
    </source>
</evidence>
<evidence type="ECO:0000256" key="2">
    <source>
        <dbReference type="ARBA" id="ARBA00009477"/>
    </source>
</evidence>
<dbReference type="EMBL" id="WMBQ01000001">
    <property type="protein sequence ID" value="MTD94050.1"/>
    <property type="molecule type" value="Genomic_DNA"/>
</dbReference>
<dbReference type="GO" id="GO:1990281">
    <property type="term" value="C:efflux pump complex"/>
    <property type="evidence" value="ECO:0007669"/>
    <property type="project" value="TreeGrafter"/>
</dbReference>
<dbReference type="Pfam" id="PF25876">
    <property type="entry name" value="HH_MFP_RND"/>
    <property type="match status" value="1"/>
</dbReference>
<dbReference type="InterPro" id="IPR006143">
    <property type="entry name" value="RND_pump_MFP"/>
</dbReference>
<dbReference type="FunFam" id="2.40.30.170:FF:000006">
    <property type="entry name" value="Multidrug resistance protein MdtA"/>
    <property type="match status" value="1"/>
</dbReference>
<feature type="compositionally biased region" description="Polar residues" evidence="7">
    <location>
        <begin position="378"/>
        <end position="390"/>
    </location>
</feature>
<comment type="subcellular location">
    <subcellularLocation>
        <location evidence="1">Cell membrane</location>
    </subcellularLocation>
</comment>
<evidence type="ECO:0000256" key="3">
    <source>
        <dbReference type="ARBA" id="ARBA00022448"/>
    </source>
</evidence>
<keyword evidence="14" id="KW-1185">Reference proteome</keyword>
<feature type="signal peptide" evidence="8">
    <location>
        <begin position="1"/>
        <end position="19"/>
    </location>
</feature>
<dbReference type="FunFam" id="2.40.420.20:FF:000001">
    <property type="entry name" value="Efflux RND transporter periplasmic adaptor subunit"/>
    <property type="match status" value="1"/>
</dbReference>
<name>A0A6I3KJE3_9HYPH</name>
<dbReference type="GO" id="GO:0015562">
    <property type="term" value="F:efflux transmembrane transporter activity"/>
    <property type="evidence" value="ECO:0007669"/>
    <property type="project" value="TreeGrafter"/>
</dbReference>
<dbReference type="InterPro" id="IPR058627">
    <property type="entry name" value="MdtA-like_C"/>
</dbReference>
<dbReference type="InterPro" id="IPR058626">
    <property type="entry name" value="MdtA-like_b-barrel"/>
</dbReference>
<dbReference type="InterPro" id="IPR058624">
    <property type="entry name" value="MdtA-like_HH"/>
</dbReference>
<dbReference type="PANTHER" id="PTHR30469:SF12">
    <property type="entry name" value="MULTIDRUG RESISTANCE PROTEIN MDTA"/>
    <property type="match status" value="1"/>
</dbReference>
<feature type="compositionally biased region" description="Polar residues" evidence="7">
    <location>
        <begin position="399"/>
        <end position="408"/>
    </location>
</feature>
<dbReference type="Gene3D" id="2.40.50.100">
    <property type="match status" value="1"/>
</dbReference>
<feature type="domain" description="Multidrug resistance protein MdtA-like alpha-helical hairpin" evidence="9">
    <location>
        <begin position="110"/>
        <end position="179"/>
    </location>
</feature>
<feature type="chain" id="PRO_5026122999" evidence="8">
    <location>
        <begin position="20"/>
        <end position="443"/>
    </location>
</feature>
<dbReference type="Proteomes" id="UP000440694">
    <property type="component" value="Unassembled WGS sequence"/>
</dbReference>
<evidence type="ECO:0000256" key="8">
    <source>
        <dbReference type="SAM" id="SignalP"/>
    </source>
</evidence>
<organism evidence="13 14">
    <name type="scientific">Hyphomicrobium album</name>
    <dbReference type="NCBI Taxonomy" id="2665159"/>
    <lineage>
        <taxon>Bacteria</taxon>
        <taxon>Pseudomonadati</taxon>
        <taxon>Pseudomonadota</taxon>
        <taxon>Alphaproteobacteria</taxon>
        <taxon>Hyphomicrobiales</taxon>
        <taxon>Hyphomicrobiaceae</taxon>
        <taxon>Hyphomicrobium</taxon>
    </lineage>
</organism>
<dbReference type="Gene3D" id="2.40.420.20">
    <property type="match status" value="1"/>
</dbReference>
<evidence type="ECO:0000256" key="1">
    <source>
        <dbReference type="ARBA" id="ARBA00004236"/>
    </source>
</evidence>
<sequence length="443" mass="47059">MGRFFKSVLAALVIGAVTAAALYFTQGGDQPARGRRWARADGPVPVLATQAKLADVPVWLEGVGSAKARNLVTVRPQVDGKILSIDFKEGQEVKKGDRLAQIDPVTFQAQLDQAIAKKALDESLLANARRDLERYTSLSANVIAAKTVDTQRALVVQLEAQIKQDQAAIENAQAILGYASVVAPISGRTGMRMIDVGNLVRASDAGIVVITEVQPISVLFTLPQQDLPDINRAVAKRALKVEALETDSHNVLDTGELQVIDNQVDQTTGTIRLKADFPNKDLQLWPGQFVNVRLLLNTLEQVVVVPTSAVQRGPDGTFVYVVGSDNKAGVRNVTVVQQDESLAVVSKGVAASDLVVTTGFARLKDGAEVKVGEDSKPTGASGSGTPQAKNATPPAGDTASINPSTPANMQGDLRGDFRQGKREGKRGDGRRRREAGSPPAATQ</sequence>
<keyword evidence="5" id="KW-0997">Cell inner membrane</keyword>
<evidence type="ECO:0000256" key="7">
    <source>
        <dbReference type="SAM" id="MobiDB-lite"/>
    </source>
</evidence>
<dbReference type="Pfam" id="PF25917">
    <property type="entry name" value="BSH_RND"/>
    <property type="match status" value="1"/>
</dbReference>
<protein>
    <submittedName>
        <fullName evidence="13">Efflux RND transporter periplasmic adaptor subunit</fullName>
    </submittedName>
</protein>
<keyword evidence="4" id="KW-1003">Cell membrane</keyword>
<dbReference type="RefSeq" id="WP_324614920.1">
    <property type="nucleotide sequence ID" value="NZ_WMBQ01000001.1"/>
</dbReference>
<proteinExistence type="inferred from homology"/>
<evidence type="ECO:0000259" key="9">
    <source>
        <dbReference type="Pfam" id="PF25876"/>
    </source>
</evidence>
<dbReference type="PANTHER" id="PTHR30469">
    <property type="entry name" value="MULTIDRUG RESISTANCE PROTEIN MDTA"/>
    <property type="match status" value="1"/>
</dbReference>
<dbReference type="InterPro" id="IPR058625">
    <property type="entry name" value="MdtA-like_BSH"/>
</dbReference>
<feature type="domain" description="Multidrug resistance protein MdtA-like C-terminal permuted SH3" evidence="12">
    <location>
        <begin position="301"/>
        <end position="360"/>
    </location>
</feature>
<dbReference type="AlphaFoldDB" id="A0A6I3KJE3"/>
<feature type="compositionally biased region" description="Basic and acidic residues" evidence="7">
    <location>
        <begin position="413"/>
        <end position="427"/>
    </location>
</feature>
<dbReference type="Pfam" id="PF25967">
    <property type="entry name" value="RND-MFP_C"/>
    <property type="match status" value="1"/>
</dbReference>
<gene>
    <name evidence="13" type="ORF">GIW81_06830</name>
</gene>
<feature type="region of interest" description="Disordered" evidence="7">
    <location>
        <begin position="370"/>
        <end position="443"/>
    </location>
</feature>
<feature type="domain" description="Multidrug resistance protein MdtA-like barrel-sandwich hybrid" evidence="10">
    <location>
        <begin position="71"/>
        <end position="210"/>
    </location>
</feature>
<reference evidence="13 14" key="1">
    <citation type="submission" date="2019-11" db="EMBL/GenBank/DDBJ databases">
        <title>Identification of a novel strain.</title>
        <authorList>
            <person name="Xu Q."/>
            <person name="Wang G."/>
        </authorList>
    </citation>
    <scope>NUCLEOTIDE SEQUENCE [LARGE SCALE GENOMIC DNA]</scope>
    <source>
        <strain evidence="14">xq</strain>
    </source>
</reference>
<keyword evidence="6" id="KW-0472">Membrane</keyword>
<dbReference type="GO" id="GO:0030313">
    <property type="term" value="C:cell envelope"/>
    <property type="evidence" value="ECO:0007669"/>
    <property type="project" value="UniProtKB-SubCell"/>
</dbReference>
<dbReference type="Pfam" id="PF25944">
    <property type="entry name" value="Beta-barrel_RND"/>
    <property type="match status" value="1"/>
</dbReference>
<accession>A0A6I3KJE3</accession>
<comment type="caution">
    <text evidence="13">The sequence shown here is derived from an EMBL/GenBank/DDBJ whole genome shotgun (WGS) entry which is preliminary data.</text>
</comment>
<evidence type="ECO:0000256" key="5">
    <source>
        <dbReference type="ARBA" id="ARBA00022519"/>
    </source>
</evidence>
<evidence type="ECO:0000313" key="14">
    <source>
        <dbReference type="Proteomes" id="UP000440694"/>
    </source>
</evidence>
<dbReference type="Gene3D" id="1.10.287.470">
    <property type="entry name" value="Helix hairpin bin"/>
    <property type="match status" value="1"/>
</dbReference>
<evidence type="ECO:0000256" key="4">
    <source>
        <dbReference type="ARBA" id="ARBA00022475"/>
    </source>
</evidence>
<evidence type="ECO:0000256" key="6">
    <source>
        <dbReference type="ARBA" id="ARBA00023136"/>
    </source>
</evidence>
<dbReference type="Gene3D" id="2.40.30.170">
    <property type="match status" value="1"/>
</dbReference>